<dbReference type="PROSITE" id="PS00108">
    <property type="entry name" value="PROTEIN_KINASE_ST"/>
    <property type="match status" value="1"/>
</dbReference>
<dbReference type="GO" id="GO:0009653">
    <property type="term" value="P:anatomical structure morphogenesis"/>
    <property type="evidence" value="ECO:0007669"/>
    <property type="project" value="UniProtKB-ARBA"/>
</dbReference>
<evidence type="ECO:0000256" key="3">
    <source>
        <dbReference type="ARBA" id="ARBA00022527"/>
    </source>
</evidence>
<evidence type="ECO:0000256" key="2">
    <source>
        <dbReference type="ARBA" id="ARBA00012513"/>
    </source>
</evidence>
<feature type="domain" description="Protein kinase" evidence="10">
    <location>
        <begin position="110"/>
        <end position="364"/>
    </location>
</feature>
<reference evidence="12" key="1">
    <citation type="submission" date="2020-04" db="EMBL/GenBank/DDBJ databases">
        <authorList>
            <person name="Neveu A P."/>
        </authorList>
    </citation>
    <scope>NUCLEOTIDE SEQUENCE</scope>
    <source>
        <tissue evidence="12">Whole embryo</tissue>
    </source>
</reference>
<dbReference type="InterPro" id="IPR000719">
    <property type="entry name" value="Prot_kinase_dom"/>
</dbReference>
<feature type="binding site" evidence="8">
    <location>
        <position position="139"/>
    </location>
    <ligand>
        <name>ATP</name>
        <dbReference type="ChEBI" id="CHEBI:30616"/>
    </ligand>
</feature>
<evidence type="ECO:0000259" key="10">
    <source>
        <dbReference type="PROSITE" id="PS50011"/>
    </source>
</evidence>
<proteinExistence type="evidence at transcript level"/>
<dbReference type="InterPro" id="IPR011009">
    <property type="entry name" value="Kinase-like_dom_sf"/>
</dbReference>
<protein>
    <recommendedName>
        <fullName evidence="2">non-specific serine/threonine protein kinase</fullName>
        <ecNumber evidence="2">2.7.11.1</ecNumber>
    </recommendedName>
</protein>
<accession>A0A6F9DPV9</accession>
<dbReference type="GO" id="GO:0005952">
    <property type="term" value="C:cAMP-dependent protein kinase complex"/>
    <property type="evidence" value="ECO:0007669"/>
    <property type="project" value="TreeGrafter"/>
</dbReference>
<organism evidence="12">
    <name type="scientific">Phallusia mammillata</name>
    <dbReference type="NCBI Taxonomy" id="59560"/>
    <lineage>
        <taxon>Eukaryota</taxon>
        <taxon>Metazoa</taxon>
        <taxon>Chordata</taxon>
        <taxon>Tunicata</taxon>
        <taxon>Ascidiacea</taxon>
        <taxon>Phlebobranchia</taxon>
        <taxon>Ascidiidae</taxon>
        <taxon>Phallusia</taxon>
    </lineage>
</organism>
<feature type="domain" description="AGC-kinase C-terminal" evidence="11">
    <location>
        <begin position="365"/>
        <end position="419"/>
    </location>
</feature>
<sequence length="419" mass="47092">MSSDASGKLNKNNSNTIDVEEITSSVSNVTIVNHAAGDAQTLQVQSSHGTTTSSVGTSKDAKSMLACSVGNLNLPHLTTTVDPPQGPSTSKELPPISIGRLGNKISLADLEILSTIGTGTFGRVVLVKERHNKEYFALKVMKISDIIRLKQVQHVKNEKVILSQIQHPFIVQLYWSHHDDTFLYMLLEFACGGELFSYLRNAGRFNNATSLFYASEIVSALEYLHNLHIVYRDLKPENILLDRDGHTKLTDFGFAKKVEDRTWTLCGTPEYLAPEIIQSKGHGRSVDWWALGILTYEMLAGFPPFWDESPFGIYQKILSGKVDFPKNLDASAKDLIKKLLAHDRTRRLGNMKNGTEDVKRHKWFKNIDWEAVSEKKMIPPIIPKVKHSGDTRNFEDYPEENWQTTKPVASKEMAIFADF</sequence>
<dbReference type="InterPro" id="IPR017441">
    <property type="entry name" value="Protein_kinase_ATP_BS"/>
</dbReference>
<keyword evidence="3 9" id="KW-0723">Serine/threonine-protein kinase</keyword>
<dbReference type="GO" id="GO:0004691">
    <property type="term" value="F:cAMP-dependent protein kinase activity"/>
    <property type="evidence" value="ECO:0007669"/>
    <property type="project" value="TreeGrafter"/>
</dbReference>
<evidence type="ECO:0000259" key="11">
    <source>
        <dbReference type="PROSITE" id="PS51285"/>
    </source>
</evidence>
<gene>
    <name evidence="12" type="primary">Prkx</name>
</gene>
<comment type="similarity">
    <text evidence="1">Belongs to the protein kinase superfamily. AGC Ser/Thr protein kinase family. cAMP subfamily.</text>
</comment>
<keyword evidence="6 12" id="KW-0418">Kinase</keyword>
<dbReference type="SMART" id="SM00133">
    <property type="entry name" value="S_TK_X"/>
    <property type="match status" value="1"/>
</dbReference>
<keyword evidence="4" id="KW-0808">Transferase</keyword>
<evidence type="ECO:0000256" key="9">
    <source>
        <dbReference type="RuleBase" id="RU000304"/>
    </source>
</evidence>
<evidence type="ECO:0000256" key="5">
    <source>
        <dbReference type="ARBA" id="ARBA00022741"/>
    </source>
</evidence>
<evidence type="ECO:0000256" key="6">
    <source>
        <dbReference type="ARBA" id="ARBA00022777"/>
    </source>
</evidence>
<dbReference type="PANTHER" id="PTHR24353">
    <property type="entry name" value="CYCLIC NUCLEOTIDE-DEPENDENT PROTEIN KINASE"/>
    <property type="match status" value="1"/>
</dbReference>
<dbReference type="PROSITE" id="PS50011">
    <property type="entry name" value="PROTEIN_KINASE_DOM"/>
    <property type="match status" value="1"/>
</dbReference>
<dbReference type="InterPro" id="IPR000961">
    <property type="entry name" value="AGC-kinase_C"/>
</dbReference>
<evidence type="ECO:0000256" key="1">
    <source>
        <dbReference type="ARBA" id="ARBA00007115"/>
    </source>
</evidence>
<keyword evidence="7 8" id="KW-0067">ATP-binding</keyword>
<keyword evidence="5 8" id="KW-0547">Nucleotide-binding</keyword>
<dbReference type="FunFam" id="3.30.200.20:FF:000042">
    <property type="entry name" value="Aurora kinase A"/>
    <property type="match status" value="1"/>
</dbReference>
<dbReference type="GO" id="GO:0005829">
    <property type="term" value="C:cytosol"/>
    <property type="evidence" value="ECO:0007669"/>
    <property type="project" value="TreeGrafter"/>
</dbReference>
<dbReference type="InterPro" id="IPR008271">
    <property type="entry name" value="Ser/Thr_kinase_AS"/>
</dbReference>
<dbReference type="PROSITE" id="PS51285">
    <property type="entry name" value="AGC_KINASE_CTER"/>
    <property type="match status" value="1"/>
</dbReference>
<evidence type="ECO:0000256" key="7">
    <source>
        <dbReference type="ARBA" id="ARBA00022840"/>
    </source>
</evidence>
<dbReference type="GO" id="GO:0005524">
    <property type="term" value="F:ATP binding"/>
    <property type="evidence" value="ECO:0007669"/>
    <property type="project" value="UniProtKB-UniRule"/>
</dbReference>
<dbReference type="Pfam" id="PF00069">
    <property type="entry name" value="Pkinase"/>
    <property type="match status" value="1"/>
</dbReference>
<dbReference type="SMART" id="SM00220">
    <property type="entry name" value="S_TKc"/>
    <property type="match status" value="1"/>
</dbReference>
<dbReference type="EC" id="2.7.11.1" evidence="2"/>
<dbReference type="Gene3D" id="1.10.510.10">
    <property type="entry name" value="Transferase(Phosphotransferase) domain 1"/>
    <property type="match status" value="1"/>
</dbReference>
<evidence type="ECO:0000313" key="12">
    <source>
        <dbReference type="EMBL" id="CAB3265169.1"/>
    </source>
</evidence>
<dbReference type="EMBL" id="LR789307">
    <property type="protein sequence ID" value="CAB3265169.1"/>
    <property type="molecule type" value="mRNA"/>
</dbReference>
<evidence type="ECO:0000256" key="8">
    <source>
        <dbReference type="PROSITE-ProRule" id="PRU10141"/>
    </source>
</evidence>
<dbReference type="SUPFAM" id="SSF56112">
    <property type="entry name" value="Protein kinase-like (PK-like)"/>
    <property type="match status" value="1"/>
</dbReference>
<evidence type="ECO:0000256" key="4">
    <source>
        <dbReference type="ARBA" id="ARBA00022679"/>
    </source>
</evidence>
<dbReference type="Gene3D" id="3.30.200.20">
    <property type="entry name" value="Phosphorylase Kinase, domain 1"/>
    <property type="match status" value="1"/>
</dbReference>
<dbReference type="FunFam" id="1.10.510.10:FF:000005">
    <property type="entry name" value="cAMP-dependent protein kinase catalytic subunit alpha"/>
    <property type="match status" value="1"/>
</dbReference>
<dbReference type="PROSITE" id="PS00107">
    <property type="entry name" value="PROTEIN_KINASE_ATP"/>
    <property type="match status" value="1"/>
</dbReference>
<dbReference type="PANTHER" id="PTHR24353:SF37">
    <property type="entry name" value="CAMP-DEPENDENT PROTEIN KINASE CATALYTIC SUBUNIT PRKX"/>
    <property type="match status" value="1"/>
</dbReference>
<dbReference type="AlphaFoldDB" id="A0A6F9DPV9"/>
<name>A0A6F9DPV9_9ASCI</name>